<dbReference type="Gramene" id="AUR62043841-RA">
    <property type="protein sequence ID" value="AUR62043841-RA:cds"/>
    <property type="gene ID" value="AUR62043841"/>
</dbReference>
<accession>A0A803NCL7</accession>
<evidence type="ECO:0000313" key="3">
    <source>
        <dbReference type="Proteomes" id="UP000596660"/>
    </source>
</evidence>
<feature type="compositionally biased region" description="Polar residues" evidence="1">
    <location>
        <begin position="121"/>
        <end position="135"/>
    </location>
</feature>
<evidence type="ECO:0000256" key="1">
    <source>
        <dbReference type="SAM" id="MobiDB-lite"/>
    </source>
</evidence>
<dbReference type="EnsemblPlants" id="AUR62043841-RA">
    <property type="protein sequence ID" value="AUR62043841-RA:cds"/>
    <property type="gene ID" value="AUR62043841"/>
</dbReference>
<reference evidence="2" key="1">
    <citation type="journal article" date="2017" name="Nature">
        <title>The genome of Chenopodium quinoa.</title>
        <authorList>
            <person name="Jarvis D.E."/>
            <person name="Ho Y.S."/>
            <person name="Lightfoot D.J."/>
            <person name="Schmoeckel S.M."/>
            <person name="Li B."/>
            <person name="Borm T.J.A."/>
            <person name="Ohyanagi H."/>
            <person name="Mineta K."/>
            <person name="Michell C.T."/>
            <person name="Saber N."/>
            <person name="Kharbatia N.M."/>
            <person name="Rupper R.R."/>
            <person name="Sharp A.R."/>
            <person name="Dally N."/>
            <person name="Boughton B.A."/>
            <person name="Woo Y.H."/>
            <person name="Gao G."/>
            <person name="Schijlen E.G.W.M."/>
            <person name="Guo X."/>
            <person name="Momin A.A."/>
            <person name="Negrao S."/>
            <person name="Al-Babili S."/>
            <person name="Gehring C."/>
            <person name="Roessner U."/>
            <person name="Jung C."/>
            <person name="Murphy K."/>
            <person name="Arold S.T."/>
            <person name="Gojobori T."/>
            <person name="van der Linden C.G."/>
            <person name="van Loo E.N."/>
            <person name="Jellen E.N."/>
            <person name="Maughan P.J."/>
            <person name="Tester M."/>
        </authorList>
    </citation>
    <scope>NUCLEOTIDE SEQUENCE [LARGE SCALE GENOMIC DNA]</scope>
    <source>
        <strain evidence="2">cv. PI 614886</strain>
    </source>
</reference>
<feature type="compositionally biased region" description="Low complexity" evidence="1">
    <location>
        <begin position="182"/>
        <end position="193"/>
    </location>
</feature>
<dbReference type="OMA" id="EVWIVTH"/>
<organism evidence="2 3">
    <name type="scientific">Chenopodium quinoa</name>
    <name type="common">Quinoa</name>
    <dbReference type="NCBI Taxonomy" id="63459"/>
    <lineage>
        <taxon>Eukaryota</taxon>
        <taxon>Viridiplantae</taxon>
        <taxon>Streptophyta</taxon>
        <taxon>Embryophyta</taxon>
        <taxon>Tracheophyta</taxon>
        <taxon>Spermatophyta</taxon>
        <taxon>Magnoliopsida</taxon>
        <taxon>eudicotyledons</taxon>
        <taxon>Gunneridae</taxon>
        <taxon>Pentapetalae</taxon>
        <taxon>Caryophyllales</taxon>
        <taxon>Chenopodiaceae</taxon>
        <taxon>Chenopodioideae</taxon>
        <taxon>Atripliceae</taxon>
        <taxon>Chenopodium</taxon>
    </lineage>
</organism>
<evidence type="ECO:0000313" key="2">
    <source>
        <dbReference type="EnsemblPlants" id="AUR62043841-RA:cds"/>
    </source>
</evidence>
<reference evidence="2" key="2">
    <citation type="submission" date="2021-03" db="UniProtKB">
        <authorList>
            <consortium name="EnsemblPlants"/>
        </authorList>
    </citation>
    <scope>IDENTIFICATION</scope>
</reference>
<keyword evidence="3" id="KW-1185">Reference proteome</keyword>
<proteinExistence type="predicted"/>
<name>A0A803NCL7_CHEQI</name>
<dbReference type="Proteomes" id="UP000596660">
    <property type="component" value="Unplaced"/>
</dbReference>
<feature type="compositionally biased region" description="Low complexity" evidence="1">
    <location>
        <begin position="162"/>
        <end position="174"/>
    </location>
</feature>
<feature type="region of interest" description="Disordered" evidence="1">
    <location>
        <begin position="1"/>
        <end position="220"/>
    </location>
</feature>
<protein>
    <submittedName>
        <fullName evidence="2">Uncharacterized protein</fullName>
    </submittedName>
</protein>
<feature type="compositionally biased region" description="Low complexity" evidence="1">
    <location>
        <begin position="103"/>
        <end position="113"/>
    </location>
</feature>
<feature type="compositionally biased region" description="Polar residues" evidence="1">
    <location>
        <begin position="142"/>
        <end position="155"/>
    </location>
</feature>
<sequence>MSEDASQPTKKYATEKMSQVPTTIKWGPFSPPTNTTSKVVAPCLKTLKSAQQPPNENKVGPVWKNPPTGSSASSLKARTTSLKAPSFATSSRKALEALPLKVPSSSNSPASSSHKPLKYHVTNSKPSTFPPNSEQPLKYPATKSNPSTSYPNSEQPLEYPVTNSNPSTSSPNSNQPLKYPATNSNPSTSPNSNQPLKYPAANSNSHNLREKREEQPDVGYNEALEKGLKPFKYLRSKSHLDWPMFIDFDDKEEFMTIDANGHIVLLSGYIKPIDVWSNNGVRFYVQFIDLYQPIQKGGHILIRFLGSIAKIETYCPVGELYWHALDEHFKKKIITEIREDEHREKMSLLALWIQEHTGKDGSFLPGTVTEDFVDDAKAKVEELRILYPSKSQQELEDEAFEQTMHGGEIPDRSTGYGLGVRKNDIYGVHALLRKDGS</sequence>
<dbReference type="AlphaFoldDB" id="A0A803NCL7"/>
<feature type="compositionally biased region" description="Polar residues" evidence="1">
    <location>
        <begin position="67"/>
        <end position="92"/>
    </location>
</feature>